<sequence>MGLTLALQAVAKGQSGICLIPAWTFVATAHAVVAAGLEPVLLDVDEQTWAITPDAVHAAISKVEGRVAAVMVVAPFGAPLDVNVWDEFTATTGIPTIVDAAAAHDTVQVGYSPSVVSLHATKVLGAGEGGYVVSRDPRLIVDVKKRSNFGFYGSRNAQVEAQNGKLSEYHAAVGLASMDCYGDTVGRFKRIAQQYRSTLHARGYAELQEGFGESWIGSVCVVRFRHRDQQAIAKSLSTKGIDSRAWWGDGIHNQSAFQNLKRFDVSTTDRLSKETLGLPFFVDMTCSEVDAVAEQVIFGLESSTS</sequence>
<dbReference type="PANTHER" id="PTHR30244:SF9">
    <property type="entry name" value="PROTEIN RV3402C"/>
    <property type="match status" value="1"/>
</dbReference>
<evidence type="ECO:0000256" key="1">
    <source>
        <dbReference type="ARBA" id="ARBA00022898"/>
    </source>
</evidence>
<dbReference type="Gene3D" id="3.40.640.10">
    <property type="entry name" value="Type I PLP-dependent aspartate aminotransferase-like (Major domain)"/>
    <property type="match status" value="1"/>
</dbReference>
<organism evidence="4 5">
    <name type="scientific">Microvirga lupini</name>
    <dbReference type="NCBI Taxonomy" id="420324"/>
    <lineage>
        <taxon>Bacteria</taxon>
        <taxon>Pseudomonadati</taxon>
        <taxon>Pseudomonadota</taxon>
        <taxon>Alphaproteobacteria</taxon>
        <taxon>Hyphomicrobiales</taxon>
        <taxon>Methylobacteriaceae</taxon>
        <taxon>Microvirga</taxon>
    </lineage>
</organism>
<dbReference type="Proteomes" id="UP000532010">
    <property type="component" value="Unassembled WGS sequence"/>
</dbReference>
<comment type="similarity">
    <text evidence="2 3">Belongs to the DegT/DnrJ/EryC1 family.</text>
</comment>
<evidence type="ECO:0000313" key="5">
    <source>
        <dbReference type="Proteomes" id="UP000532010"/>
    </source>
</evidence>
<dbReference type="EMBL" id="JACHWB010000005">
    <property type="protein sequence ID" value="MBB3020630.1"/>
    <property type="molecule type" value="Genomic_DNA"/>
</dbReference>
<dbReference type="SUPFAM" id="SSF53383">
    <property type="entry name" value="PLP-dependent transferases"/>
    <property type="match status" value="1"/>
</dbReference>
<keyword evidence="5" id="KW-1185">Reference proteome</keyword>
<dbReference type="GO" id="GO:0008483">
    <property type="term" value="F:transaminase activity"/>
    <property type="evidence" value="ECO:0007669"/>
    <property type="project" value="TreeGrafter"/>
</dbReference>
<accession>A0A7W4YXL1</accession>
<gene>
    <name evidence="4" type="ORF">FHR70_003716</name>
</gene>
<evidence type="ECO:0000256" key="3">
    <source>
        <dbReference type="RuleBase" id="RU004508"/>
    </source>
</evidence>
<protein>
    <submittedName>
        <fullName evidence="4">dTDP-4-amino-4,6-dideoxygalactose transaminase</fullName>
    </submittedName>
</protein>
<proteinExistence type="inferred from homology"/>
<comment type="caution">
    <text evidence="4">The sequence shown here is derived from an EMBL/GenBank/DDBJ whole genome shotgun (WGS) entry which is preliminary data.</text>
</comment>
<dbReference type="InterPro" id="IPR015424">
    <property type="entry name" value="PyrdxlP-dep_Trfase"/>
</dbReference>
<keyword evidence="1 3" id="KW-0663">Pyridoxal phosphate</keyword>
<dbReference type="GO" id="GO:0030170">
    <property type="term" value="F:pyridoxal phosphate binding"/>
    <property type="evidence" value="ECO:0007669"/>
    <property type="project" value="TreeGrafter"/>
</dbReference>
<dbReference type="InterPro" id="IPR000653">
    <property type="entry name" value="DegT/StrS_aminotransferase"/>
</dbReference>
<dbReference type="AlphaFoldDB" id="A0A7W4YXL1"/>
<reference evidence="4 5" key="1">
    <citation type="submission" date="2020-08" db="EMBL/GenBank/DDBJ databases">
        <title>The Agave Microbiome: Exploring the role of microbial communities in plant adaptations to desert environments.</title>
        <authorList>
            <person name="Partida-Martinez L.P."/>
        </authorList>
    </citation>
    <scope>NUCLEOTIDE SEQUENCE [LARGE SCALE GENOMIC DNA]</scope>
    <source>
        <strain evidence="4 5">AT3.9</strain>
    </source>
</reference>
<evidence type="ECO:0000256" key="2">
    <source>
        <dbReference type="ARBA" id="ARBA00037999"/>
    </source>
</evidence>
<evidence type="ECO:0000313" key="4">
    <source>
        <dbReference type="EMBL" id="MBB3020630.1"/>
    </source>
</evidence>
<dbReference type="GO" id="GO:0000271">
    <property type="term" value="P:polysaccharide biosynthetic process"/>
    <property type="evidence" value="ECO:0007669"/>
    <property type="project" value="TreeGrafter"/>
</dbReference>
<dbReference type="PANTHER" id="PTHR30244">
    <property type="entry name" value="TRANSAMINASE"/>
    <property type="match status" value="1"/>
</dbReference>
<name>A0A7W4YXL1_9HYPH</name>
<dbReference type="InterPro" id="IPR015421">
    <property type="entry name" value="PyrdxlP-dep_Trfase_major"/>
</dbReference>
<dbReference type="Pfam" id="PF01041">
    <property type="entry name" value="DegT_DnrJ_EryC1"/>
    <property type="match status" value="1"/>
</dbReference>